<evidence type="ECO:0000313" key="6">
    <source>
        <dbReference type="Proteomes" id="UP001177140"/>
    </source>
</evidence>
<dbReference type="PROSITE" id="PS50102">
    <property type="entry name" value="RRM"/>
    <property type="match status" value="3"/>
</dbReference>
<evidence type="ECO:0000313" key="5">
    <source>
        <dbReference type="EMBL" id="MCL7047132.1"/>
    </source>
</evidence>
<dbReference type="InterPro" id="IPR012677">
    <property type="entry name" value="Nucleotide-bd_a/b_plait_sf"/>
</dbReference>
<dbReference type="Gene3D" id="3.30.70.330">
    <property type="match status" value="3"/>
</dbReference>
<feature type="domain" description="RRM" evidence="4">
    <location>
        <begin position="150"/>
        <end position="226"/>
    </location>
</feature>
<dbReference type="PANTHER" id="PTHR23236:SF11">
    <property type="entry name" value="EUKARYOTIC TRANSLATION INITIATION FACTOR 4H"/>
    <property type="match status" value="1"/>
</dbReference>
<dbReference type="CDD" id="cd00590">
    <property type="entry name" value="RRM_SF"/>
    <property type="match status" value="1"/>
</dbReference>
<dbReference type="GO" id="GO:0003723">
    <property type="term" value="F:RNA binding"/>
    <property type="evidence" value="ECO:0007669"/>
    <property type="project" value="UniProtKB-UniRule"/>
</dbReference>
<proteinExistence type="predicted"/>
<dbReference type="Pfam" id="PF00076">
    <property type="entry name" value="RRM_1"/>
    <property type="match status" value="3"/>
</dbReference>
<keyword evidence="6" id="KW-1185">Reference proteome</keyword>
<dbReference type="InterPro" id="IPR035979">
    <property type="entry name" value="RBD_domain_sf"/>
</dbReference>
<protein>
    <recommendedName>
        <fullName evidence="4">RRM domain-containing protein</fullName>
    </recommendedName>
</protein>
<evidence type="ECO:0000256" key="1">
    <source>
        <dbReference type="ARBA" id="ARBA00022884"/>
    </source>
</evidence>
<feature type="region of interest" description="Disordered" evidence="3">
    <location>
        <begin position="1"/>
        <end position="62"/>
    </location>
</feature>
<accession>A0AA41VTI0</accession>
<dbReference type="SMART" id="SM00360">
    <property type="entry name" value="RRM"/>
    <property type="match status" value="3"/>
</dbReference>
<evidence type="ECO:0000256" key="2">
    <source>
        <dbReference type="PROSITE-ProRule" id="PRU00176"/>
    </source>
</evidence>
<feature type="compositionally biased region" description="Basic and acidic residues" evidence="3">
    <location>
        <begin position="31"/>
        <end position="43"/>
    </location>
</feature>
<evidence type="ECO:0000256" key="3">
    <source>
        <dbReference type="SAM" id="MobiDB-lite"/>
    </source>
</evidence>
<evidence type="ECO:0000259" key="4">
    <source>
        <dbReference type="PROSITE" id="PS50102"/>
    </source>
</evidence>
<feature type="compositionally biased region" description="Low complexity" evidence="3">
    <location>
        <begin position="10"/>
        <end position="23"/>
    </location>
</feature>
<dbReference type="SUPFAM" id="SSF54928">
    <property type="entry name" value="RNA-binding domain, RBD"/>
    <property type="match status" value="3"/>
</dbReference>
<dbReference type="Proteomes" id="UP001177140">
    <property type="component" value="Unassembled WGS sequence"/>
</dbReference>
<gene>
    <name evidence="5" type="ORF">MKW94_021311</name>
</gene>
<dbReference type="EMBL" id="JAJJMA010289688">
    <property type="protein sequence ID" value="MCL7047132.1"/>
    <property type="molecule type" value="Genomic_DNA"/>
</dbReference>
<comment type="caution">
    <text evidence="5">The sequence shown here is derived from an EMBL/GenBank/DDBJ whole genome shotgun (WGS) entry which is preliminary data.</text>
</comment>
<keyword evidence="1 2" id="KW-0694">RNA-binding</keyword>
<dbReference type="AlphaFoldDB" id="A0AA41VTI0"/>
<reference evidence="5" key="1">
    <citation type="submission" date="2022-03" db="EMBL/GenBank/DDBJ databases">
        <title>A functionally conserved STORR gene fusion in Papaver species that diverged 16.8 million years ago.</title>
        <authorList>
            <person name="Catania T."/>
        </authorList>
    </citation>
    <scope>NUCLEOTIDE SEQUENCE</scope>
    <source>
        <strain evidence="5">S-191538</strain>
    </source>
</reference>
<organism evidence="5 6">
    <name type="scientific">Papaver nudicaule</name>
    <name type="common">Iceland poppy</name>
    <dbReference type="NCBI Taxonomy" id="74823"/>
    <lineage>
        <taxon>Eukaryota</taxon>
        <taxon>Viridiplantae</taxon>
        <taxon>Streptophyta</taxon>
        <taxon>Embryophyta</taxon>
        <taxon>Tracheophyta</taxon>
        <taxon>Spermatophyta</taxon>
        <taxon>Magnoliopsida</taxon>
        <taxon>Ranunculales</taxon>
        <taxon>Papaveraceae</taxon>
        <taxon>Papaveroideae</taxon>
        <taxon>Papaver</taxon>
    </lineage>
</organism>
<sequence>MGTSSKNLDVAAGSAAASPVVESGGKKRYAEKHSSSKDPENRHRSVPCSKKPNIGTAAASSKMEKARKSIGAYKTVVARNLPDSVNKSGLIKFFEQAGEVVKASYKSRHKQNCFIEFATDEAAEKALEFDGQNMCNNNIRVVPLLPKASRTLAAVNLSYSTTKSDLTEFFEQAGEIRDVRFSLDQNGGFNGNCRIEFVTAEAATKAVALRGNYLLGRPVILGFARETLFIRGFDTSLQYDQVYSSLLELFSTCGRISWMDIRAIPYSGIAEGFAFIEYFDSTHFHKALALNGHKLGDSTLKVQDATPGELVRTPPGDSVRSLPARRGGSFNPSMRHFPVRGYGGAGIGKIGSIYHTPSGKKFNFDDD</sequence>
<dbReference type="GO" id="GO:0005730">
    <property type="term" value="C:nucleolus"/>
    <property type="evidence" value="ECO:0007669"/>
    <property type="project" value="TreeGrafter"/>
</dbReference>
<feature type="domain" description="RRM" evidence="4">
    <location>
        <begin position="74"/>
        <end position="141"/>
    </location>
</feature>
<dbReference type="InterPro" id="IPR000504">
    <property type="entry name" value="RRM_dom"/>
</dbReference>
<name>A0AA41VTI0_PAPNU</name>
<feature type="domain" description="RRM" evidence="4">
    <location>
        <begin position="226"/>
        <end position="307"/>
    </location>
</feature>
<dbReference type="PANTHER" id="PTHR23236">
    <property type="entry name" value="EUKARYOTIC TRANSLATION INITIATION FACTOR 4B/4H"/>
    <property type="match status" value="1"/>
</dbReference>